<proteinExistence type="predicted"/>
<dbReference type="InterPro" id="IPR013332">
    <property type="entry name" value="KPR_N"/>
</dbReference>
<reference evidence="2 3" key="1">
    <citation type="submission" date="2018-06" db="EMBL/GenBank/DDBJ databases">
        <title>Genome conservation of Clostridium tetani.</title>
        <authorList>
            <person name="Bruggemann H."/>
            <person name="Popoff M.R."/>
        </authorList>
    </citation>
    <scope>NUCLEOTIDE SEQUENCE [LARGE SCALE GENOMIC DNA]</scope>
    <source>
        <strain evidence="2 3">63.05</strain>
    </source>
</reference>
<evidence type="ECO:0000313" key="2">
    <source>
        <dbReference type="EMBL" id="RXI57797.1"/>
    </source>
</evidence>
<gene>
    <name evidence="2" type="ORF">DP131_03975</name>
</gene>
<feature type="domain" description="Ketopantoate reductase N-terminal" evidence="1">
    <location>
        <begin position="3"/>
        <end position="101"/>
    </location>
</feature>
<comment type="caution">
    <text evidence="2">The sequence shown here is derived from an EMBL/GenBank/DDBJ whole genome shotgun (WGS) entry which is preliminary data.</text>
</comment>
<dbReference type="Pfam" id="PF02558">
    <property type="entry name" value="ApbA"/>
    <property type="match status" value="1"/>
</dbReference>
<organism evidence="2 3">
    <name type="scientific">Clostridium tetani</name>
    <dbReference type="NCBI Taxonomy" id="1513"/>
    <lineage>
        <taxon>Bacteria</taxon>
        <taxon>Bacillati</taxon>
        <taxon>Bacillota</taxon>
        <taxon>Clostridia</taxon>
        <taxon>Eubacteriales</taxon>
        <taxon>Clostridiaceae</taxon>
        <taxon>Clostridium</taxon>
    </lineage>
</organism>
<evidence type="ECO:0000313" key="3">
    <source>
        <dbReference type="Proteomes" id="UP000290273"/>
    </source>
</evidence>
<dbReference type="InterPro" id="IPR036291">
    <property type="entry name" value="NAD(P)-bd_dom_sf"/>
</dbReference>
<dbReference type="RefSeq" id="WP_023439486.1">
    <property type="nucleotide sequence ID" value="NZ_CASHSW010000029.1"/>
</dbReference>
<dbReference type="EMBL" id="QMAU01000019">
    <property type="protein sequence ID" value="RXI57797.1"/>
    <property type="molecule type" value="Genomic_DNA"/>
</dbReference>
<name>A0ABY0ERH5_CLOTA</name>
<dbReference type="SUPFAM" id="SSF51735">
    <property type="entry name" value="NAD(P)-binding Rossmann-fold domains"/>
    <property type="match status" value="1"/>
</dbReference>
<accession>A0ABY0ERH5</accession>
<evidence type="ECO:0000259" key="1">
    <source>
        <dbReference type="Pfam" id="PF02558"/>
    </source>
</evidence>
<dbReference type="Proteomes" id="UP000290273">
    <property type="component" value="Unassembled WGS sequence"/>
</dbReference>
<dbReference type="Gene3D" id="3.40.50.720">
    <property type="entry name" value="NAD(P)-binding Rossmann-like Domain"/>
    <property type="match status" value="1"/>
</dbReference>
<protein>
    <recommendedName>
        <fullName evidence="1">Ketopantoate reductase N-terminal domain-containing protein</fullName>
    </recommendedName>
</protein>
<sequence>MNILIVGTGVIGTIYGCALSEKHNVSHFVRKEKLYLLDNKEITYDLIDERKVKKQQNMIGNYTYRCVVEADNHYDMIIVPVKTYQLKDVLSMLIQQAPNANYLLFTLDWNSTENIEGILR</sequence>